<evidence type="ECO:0000313" key="2">
    <source>
        <dbReference type="Proteomes" id="UP000018291"/>
    </source>
</evidence>
<accession>R4Z191</accession>
<dbReference type="SUPFAM" id="SSF51197">
    <property type="entry name" value="Clavaminate synthase-like"/>
    <property type="match status" value="1"/>
</dbReference>
<protein>
    <submittedName>
        <fullName evidence="1">Uncharacterized protein</fullName>
    </submittedName>
</protein>
<dbReference type="RefSeq" id="WP_012228668.1">
    <property type="nucleotide sequence ID" value="NZ_HG422565.1"/>
</dbReference>
<dbReference type="InterPro" id="IPR027443">
    <property type="entry name" value="IPNS-like_sf"/>
</dbReference>
<gene>
    <name evidence="1" type="ORF">BN381_400011</name>
</gene>
<dbReference type="Gene3D" id="2.60.120.330">
    <property type="entry name" value="B-lactam Antibiotic, Isopenicillin N Synthase, Chain"/>
    <property type="match status" value="1"/>
</dbReference>
<reference evidence="1 2" key="1">
    <citation type="journal article" date="2013" name="ISME J.">
        <title>Metabolic model for the filamentous 'Candidatus Microthrix parvicella' based on genomic and metagenomic analyses.</title>
        <authorList>
            <person name="Jon McIlroy S."/>
            <person name="Kristiansen R."/>
            <person name="Albertsen M."/>
            <person name="Michael Karst S."/>
            <person name="Rossetti S."/>
            <person name="Lund Nielsen J."/>
            <person name="Tandoi V."/>
            <person name="James Seviour R."/>
            <person name="Nielsen P.H."/>
        </authorList>
    </citation>
    <scope>NUCLEOTIDE SEQUENCE [LARGE SCALE GENOMIC DNA]</scope>
    <source>
        <strain evidence="1 2">RN1</strain>
    </source>
</reference>
<name>R4Z191_9ACTN</name>
<organism evidence="1 2">
    <name type="scientific">Candidatus Neomicrothrix parvicella RN1</name>
    <dbReference type="NCBI Taxonomy" id="1229780"/>
    <lineage>
        <taxon>Bacteria</taxon>
        <taxon>Bacillati</taxon>
        <taxon>Actinomycetota</taxon>
        <taxon>Acidimicrobiia</taxon>
        <taxon>Acidimicrobiales</taxon>
        <taxon>Microthrixaceae</taxon>
        <taxon>Candidatus Neomicrothrix</taxon>
    </lineage>
</organism>
<comment type="caution">
    <text evidence="1">The sequence shown here is derived from an EMBL/GenBank/DDBJ whole genome shotgun (WGS) entry which is preliminary data.</text>
</comment>
<proteinExistence type="predicted"/>
<dbReference type="Proteomes" id="UP000018291">
    <property type="component" value="Unassembled WGS sequence"/>
</dbReference>
<sequence>MIDLPLDAELSRSLDLHTRHPRLDVLWATGAVRLTDAPEVCPEGEWRSLDYLDWKSGGDTHFAPLASVDGGMNCVGFSNLRRADKDGIWTANASVSPSLQRYVQDVGCNFGRVRVISLKPQARSEAKTLLHRDQNNRYNPENAGWVVRSWLELTDNPDSYMMLMDNDPDGYPDPATEIRIPLHRGSRFVVDTQRLWHVVVHRGDQPRHGLISSFESGPELDRWIRRNRSLPARFADAYPAAGEPLKQLRSLTRRLKTR</sequence>
<keyword evidence="2" id="KW-1185">Reference proteome</keyword>
<evidence type="ECO:0000313" key="1">
    <source>
        <dbReference type="EMBL" id="CCM64493.1"/>
    </source>
</evidence>
<dbReference type="STRING" id="1229780.BN381_400011"/>
<dbReference type="HOGENOM" id="CLU_094183_0_0_11"/>
<dbReference type="EMBL" id="CANL01000035">
    <property type="protein sequence ID" value="CCM64493.1"/>
    <property type="molecule type" value="Genomic_DNA"/>
</dbReference>
<dbReference type="eggNOG" id="ENOG5033Q2D">
    <property type="taxonomic scope" value="Bacteria"/>
</dbReference>
<dbReference type="AlphaFoldDB" id="R4Z191"/>
<dbReference type="OrthoDB" id="5099059at2"/>